<feature type="domain" description="Atrophied bacterial Ig" evidence="7">
    <location>
        <begin position="57"/>
        <end position="138"/>
    </location>
</feature>
<feature type="signal peptide" evidence="6">
    <location>
        <begin position="1"/>
        <end position="35"/>
    </location>
</feature>
<feature type="region of interest" description="Disordered" evidence="5">
    <location>
        <begin position="33"/>
        <end position="53"/>
    </location>
</feature>
<proteinExistence type="inferred from homology"/>
<evidence type="ECO:0000256" key="3">
    <source>
        <dbReference type="ARBA" id="ARBA00022801"/>
    </source>
</evidence>
<gene>
    <name evidence="8" type="ORF">ABT317_32920</name>
</gene>
<dbReference type="SUPFAM" id="SSF49899">
    <property type="entry name" value="Concanavalin A-like lectins/glucanases"/>
    <property type="match status" value="1"/>
</dbReference>
<accession>A0ABV1WBQ8</accession>
<dbReference type="Proteomes" id="UP001458415">
    <property type="component" value="Unassembled WGS sequence"/>
</dbReference>
<dbReference type="Pfam" id="PF13385">
    <property type="entry name" value="Laminin_G_3"/>
    <property type="match status" value="1"/>
</dbReference>
<dbReference type="Pfam" id="PF04616">
    <property type="entry name" value="Glyco_hydro_43"/>
    <property type="match status" value="1"/>
</dbReference>
<dbReference type="InterPro" id="IPR046780">
    <property type="entry name" value="aBig_2"/>
</dbReference>
<evidence type="ECO:0000259" key="7">
    <source>
        <dbReference type="Pfam" id="PF20578"/>
    </source>
</evidence>
<evidence type="ECO:0000256" key="6">
    <source>
        <dbReference type="SAM" id="SignalP"/>
    </source>
</evidence>
<dbReference type="InterPro" id="IPR050727">
    <property type="entry name" value="GH43_arabinanases"/>
</dbReference>
<dbReference type="Gene3D" id="2.115.10.20">
    <property type="entry name" value="Glycosyl hydrolase domain, family 43"/>
    <property type="match status" value="1"/>
</dbReference>
<organism evidence="8 9">
    <name type="scientific">Streptomyces carpinensis</name>
    <dbReference type="NCBI Taxonomy" id="66369"/>
    <lineage>
        <taxon>Bacteria</taxon>
        <taxon>Bacillati</taxon>
        <taxon>Actinomycetota</taxon>
        <taxon>Actinomycetes</taxon>
        <taxon>Kitasatosporales</taxon>
        <taxon>Streptomycetaceae</taxon>
        <taxon>Streptomyces</taxon>
    </lineage>
</organism>
<feature type="chain" id="PRO_5047458058" evidence="6">
    <location>
        <begin position="36"/>
        <end position="620"/>
    </location>
</feature>
<comment type="caution">
    <text evidence="8">The sequence shown here is derived from an EMBL/GenBank/DDBJ whole genome shotgun (WGS) entry which is preliminary data.</text>
</comment>
<comment type="similarity">
    <text evidence="2">Belongs to the glycosyl hydrolase 43 family.</text>
</comment>
<dbReference type="InterPro" id="IPR013320">
    <property type="entry name" value="ConA-like_dom_sf"/>
</dbReference>
<feature type="non-terminal residue" evidence="8">
    <location>
        <position position="620"/>
    </location>
</feature>
<evidence type="ECO:0000313" key="9">
    <source>
        <dbReference type="Proteomes" id="UP001458415"/>
    </source>
</evidence>
<keyword evidence="4" id="KW-0326">Glycosidase</keyword>
<keyword evidence="3" id="KW-0378">Hydrolase</keyword>
<dbReference type="SUPFAM" id="SSF75005">
    <property type="entry name" value="Arabinanase/levansucrase/invertase"/>
    <property type="match status" value="1"/>
</dbReference>
<dbReference type="PANTHER" id="PTHR43301">
    <property type="entry name" value="ARABINAN ENDO-1,5-ALPHA-L-ARABINOSIDASE"/>
    <property type="match status" value="1"/>
</dbReference>
<dbReference type="Pfam" id="PF20578">
    <property type="entry name" value="aBig_2"/>
    <property type="match status" value="1"/>
</dbReference>
<keyword evidence="9" id="KW-1185">Reference proteome</keyword>
<dbReference type="PANTHER" id="PTHR43301:SF3">
    <property type="entry name" value="ARABINAN ENDO-1,5-ALPHA-L-ARABINOSIDASE A-RELATED"/>
    <property type="match status" value="1"/>
</dbReference>
<comment type="pathway">
    <text evidence="1">Glycan metabolism; L-arabinan degradation.</text>
</comment>
<evidence type="ECO:0000313" key="8">
    <source>
        <dbReference type="EMBL" id="MER6981644.1"/>
    </source>
</evidence>
<dbReference type="Gene3D" id="2.60.120.200">
    <property type="match status" value="1"/>
</dbReference>
<evidence type="ECO:0000256" key="1">
    <source>
        <dbReference type="ARBA" id="ARBA00004834"/>
    </source>
</evidence>
<name>A0ABV1WBQ8_9ACTN</name>
<reference evidence="8 9" key="1">
    <citation type="submission" date="2024-06" db="EMBL/GenBank/DDBJ databases">
        <title>The Natural Products Discovery Center: Release of the First 8490 Sequenced Strains for Exploring Actinobacteria Biosynthetic Diversity.</title>
        <authorList>
            <person name="Kalkreuter E."/>
            <person name="Kautsar S.A."/>
            <person name="Yang D."/>
            <person name="Bader C.D."/>
            <person name="Teijaro C.N."/>
            <person name="Fluegel L."/>
            <person name="Davis C.M."/>
            <person name="Simpson J.R."/>
            <person name="Lauterbach L."/>
            <person name="Steele A.D."/>
            <person name="Gui C."/>
            <person name="Meng S."/>
            <person name="Li G."/>
            <person name="Viehrig K."/>
            <person name="Ye F."/>
            <person name="Su P."/>
            <person name="Kiefer A.F."/>
            <person name="Nichols A."/>
            <person name="Cepeda A.J."/>
            <person name="Yan W."/>
            <person name="Fan B."/>
            <person name="Jiang Y."/>
            <person name="Adhikari A."/>
            <person name="Zheng C.-J."/>
            <person name="Schuster L."/>
            <person name="Cowan T.M."/>
            <person name="Smanski M.J."/>
            <person name="Chevrette M.G."/>
            <person name="De Carvalho L.P.S."/>
            <person name="Shen B."/>
        </authorList>
    </citation>
    <scope>NUCLEOTIDE SEQUENCE [LARGE SCALE GENOMIC DNA]</scope>
    <source>
        <strain evidence="8 9">NPDC000634</strain>
    </source>
</reference>
<protein>
    <submittedName>
        <fullName evidence="8">Immunoglobulin-like domain-containing protein</fullName>
    </submittedName>
</protein>
<dbReference type="CDD" id="cd08983">
    <property type="entry name" value="GH43_Bt3655-like"/>
    <property type="match status" value="1"/>
</dbReference>
<dbReference type="EMBL" id="JBEPCU010000815">
    <property type="protein sequence ID" value="MER6981644.1"/>
    <property type="molecule type" value="Genomic_DNA"/>
</dbReference>
<evidence type="ECO:0000256" key="2">
    <source>
        <dbReference type="ARBA" id="ARBA00009865"/>
    </source>
</evidence>
<dbReference type="InterPro" id="IPR006710">
    <property type="entry name" value="Glyco_hydro_43"/>
</dbReference>
<evidence type="ECO:0000256" key="5">
    <source>
        <dbReference type="SAM" id="MobiDB-lite"/>
    </source>
</evidence>
<evidence type="ECO:0000256" key="4">
    <source>
        <dbReference type="ARBA" id="ARBA00023295"/>
    </source>
</evidence>
<sequence>MPHPVHRRLARTALAIPWLLVCLLGTMFTAAPAKAQSPDGPPSAVQQDEPTTDREKVTQAAAALTVWDADDVRGNVTLPTTGGYGTRVEWKSTDSATVTPTGEVHRPAHGSRARTVRLTATVRLGDARAKRSFDLTVRPLPKKEPYQGYLFEYFTGEGHSDGEQIHSAVSRGNDPLHWDELNGGKPVLTSTRGDKGVRDPFVIRSPEGDKFYLIATDLKIYGNGNWDAAQRTGSKYLEVWESTDLVHWSDQRHVKVSDDTAGNTWAPEAYWDDSLGSYVVFWASKLYDPADTAHTGSSYNRMMYATTRDFRTFSEPRVWKDPGYSVIDSTVIKDGDTYYRFTKDERNNTSSTPCSKFIIEEKSTRLLNTDWDFVSECIGKGGATHPGINQGEGPTVFKSNTEDKWYLFIDEFGGRGYVPFETTDLASGKWTMSTAYQLPASPRHGTVLPVTQAEMDRLRGVPQPLTADTHGLVASYRLGGNGTRVLDDTGHGYDAVVHGDVTRTADAADFGGTDGYVALPDNLMNGLDAITVSTEVKIDPSQATPYWLWGLGNTSNGTGNGYLFTTGDGYRTSITSGSWNTEQTAGSRNLQRGGWHTLTYTLGGGTARLYLDGAEVAHND</sequence>
<keyword evidence="6" id="KW-0732">Signal</keyword>
<dbReference type="InterPro" id="IPR023296">
    <property type="entry name" value="Glyco_hydro_beta-prop_sf"/>
</dbReference>